<reference evidence="1 2" key="1">
    <citation type="submission" date="2018-08" db="EMBL/GenBank/DDBJ databases">
        <title>Genomic Encyclopedia of Archaeal and Bacterial Type Strains, Phase II (KMG-II): from individual species to whole genera.</title>
        <authorList>
            <person name="Goeker M."/>
        </authorList>
    </citation>
    <scope>NUCLEOTIDE SEQUENCE [LARGE SCALE GENOMIC DNA]</scope>
    <source>
        <strain evidence="1 2">DSM 2261</strain>
    </source>
</reference>
<name>A0ABX9JMZ9_9BACT</name>
<evidence type="ECO:0000313" key="2">
    <source>
        <dbReference type="Proteomes" id="UP000256345"/>
    </source>
</evidence>
<organism evidence="1 2">
    <name type="scientific">Archangium gephyra</name>
    <dbReference type="NCBI Taxonomy" id="48"/>
    <lineage>
        <taxon>Bacteria</taxon>
        <taxon>Pseudomonadati</taxon>
        <taxon>Myxococcota</taxon>
        <taxon>Myxococcia</taxon>
        <taxon>Myxococcales</taxon>
        <taxon>Cystobacterineae</taxon>
        <taxon>Archangiaceae</taxon>
        <taxon>Archangium</taxon>
    </lineage>
</organism>
<proteinExistence type="predicted"/>
<evidence type="ECO:0008006" key="3">
    <source>
        <dbReference type="Google" id="ProtNLM"/>
    </source>
</evidence>
<dbReference type="Proteomes" id="UP000256345">
    <property type="component" value="Unassembled WGS sequence"/>
</dbReference>
<gene>
    <name evidence="1" type="ORF">ATI61_11829</name>
</gene>
<dbReference type="InterPro" id="IPR029060">
    <property type="entry name" value="PIN-like_dom_sf"/>
</dbReference>
<keyword evidence="2" id="KW-1185">Reference proteome</keyword>
<evidence type="ECO:0000313" key="1">
    <source>
        <dbReference type="EMBL" id="REG22824.1"/>
    </source>
</evidence>
<sequence>MQKKKFLEFRSNDLRYLTGGPEIPGLKPPPQVISPIFALVDANVVLSTISCRSQLKNPTALTNLEEAIDAGVLRAFATTLVREEVIRNLPTFPCKAPSERVESAKQSILEKIYFFEPTNRKSANIQRLLARDPTDVPHAQLFEELGLDVIISRDNDWDATDYPRLGLDDDDIMLLLRKYSREAAKHAGLHGLASMGTLLTAATIKGAFEGFTKLPTPMKWLAGLTIGGLAVVTLGAASNLKEPPPESLKPDTDWPFKNFFDDLHTSGIQSTDLSEKIERLLERRKKLTLKQHLLRILALTDEPLTSIKIEQQLQSAGYKSRSRDPHAQLRRALTSEKRFTVTSDARWQLSTQIKIEETPFAARLRELRTSLNRQAR</sequence>
<dbReference type="EMBL" id="QUMU01000018">
    <property type="protein sequence ID" value="REG22824.1"/>
    <property type="molecule type" value="Genomic_DNA"/>
</dbReference>
<dbReference type="SUPFAM" id="SSF88723">
    <property type="entry name" value="PIN domain-like"/>
    <property type="match status" value="1"/>
</dbReference>
<dbReference type="RefSeq" id="WP_147333205.1">
    <property type="nucleotide sequence ID" value="NZ_CP011509.1"/>
</dbReference>
<protein>
    <recommendedName>
        <fullName evidence="3">PIN domain-containing protein</fullName>
    </recommendedName>
</protein>
<accession>A0ABX9JMZ9</accession>
<comment type="caution">
    <text evidence="1">The sequence shown here is derived from an EMBL/GenBank/DDBJ whole genome shotgun (WGS) entry which is preliminary data.</text>
</comment>